<reference evidence="1 2" key="1">
    <citation type="submission" date="2021-07" db="EMBL/GenBank/DDBJ databases">
        <title>The Aristolochia fimbriata genome: insights into angiosperm evolution, floral development and chemical biosynthesis.</title>
        <authorList>
            <person name="Jiao Y."/>
        </authorList>
    </citation>
    <scope>NUCLEOTIDE SEQUENCE [LARGE SCALE GENOMIC DNA]</scope>
    <source>
        <strain evidence="1">IBCAS-2021</strain>
        <tissue evidence="1">Leaf</tissue>
    </source>
</reference>
<name>A0AAV7EPL4_ARIFI</name>
<evidence type="ECO:0000313" key="2">
    <source>
        <dbReference type="Proteomes" id="UP000825729"/>
    </source>
</evidence>
<gene>
    <name evidence="1" type="ORF">H6P81_010331</name>
</gene>
<comment type="caution">
    <text evidence="1">The sequence shown here is derived from an EMBL/GenBank/DDBJ whole genome shotgun (WGS) entry which is preliminary data.</text>
</comment>
<evidence type="ECO:0000313" key="1">
    <source>
        <dbReference type="EMBL" id="KAG9450366.1"/>
    </source>
</evidence>
<proteinExistence type="predicted"/>
<dbReference type="AlphaFoldDB" id="A0AAV7EPL4"/>
<sequence>MRVQSPMLPLIRSPYVVDEVEASANERTSNSSRESECARSVMAFVGRTEVRCVTALHMNCTQDSSITRLLDDGSVDLNLRFRSTQVASSDLRSGFHGLFSSSRHGVIASSLQIFKRFQASIQVI</sequence>
<organism evidence="1 2">
    <name type="scientific">Aristolochia fimbriata</name>
    <name type="common">White veined hardy Dutchman's pipe vine</name>
    <dbReference type="NCBI Taxonomy" id="158543"/>
    <lineage>
        <taxon>Eukaryota</taxon>
        <taxon>Viridiplantae</taxon>
        <taxon>Streptophyta</taxon>
        <taxon>Embryophyta</taxon>
        <taxon>Tracheophyta</taxon>
        <taxon>Spermatophyta</taxon>
        <taxon>Magnoliopsida</taxon>
        <taxon>Magnoliidae</taxon>
        <taxon>Piperales</taxon>
        <taxon>Aristolochiaceae</taxon>
        <taxon>Aristolochia</taxon>
    </lineage>
</organism>
<dbReference type="EMBL" id="JAINDJ010000004">
    <property type="protein sequence ID" value="KAG9450366.1"/>
    <property type="molecule type" value="Genomic_DNA"/>
</dbReference>
<dbReference type="Proteomes" id="UP000825729">
    <property type="component" value="Unassembled WGS sequence"/>
</dbReference>
<keyword evidence="2" id="KW-1185">Reference proteome</keyword>
<accession>A0AAV7EPL4</accession>
<protein>
    <submittedName>
        <fullName evidence="1">Uncharacterized protein</fullName>
    </submittedName>
</protein>